<evidence type="ECO:0000313" key="3">
    <source>
        <dbReference type="EMBL" id="KAK1259845.1"/>
    </source>
</evidence>
<dbReference type="EMBL" id="JAUJYN010000012">
    <property type="protein sequence ID" value="KAK1259845.1"/>
    <property type="molecule type" value="Genomic_DNA"/>
</dbReference>
<protein>
    <recommendedName>
        <fullName evidence="2">DUF4283 domain-containing protein</fullName>
    </recommendedName>
</protein>
<feature type="domain" description="DUF4283" evidence="2">
    <location>
        <begin position="89"/>
        <end position="171"/>
    </location>
</feature>
<comment type="caution">
    <text evidence="3">The sequence shown here is derived from an EMBL/GenBank/DDBJ whole genome shotgun (WGS) entry which is preliminary data.</text>
</comment>
<evidence type="ECO:0000256" key="1">
    <source>
        <dbReference type="SAM" id="MobiDB-lite"/>
    </source>
</evidence>
<feature type="region of interest" description="Disordered" evidence="1">
    <location>
        <begin position="1"/>
        <end position="20"/>
    </location>
</feature>
<proteinExistence type="predicted"/>
<evidence type="ECO:0000259" key="2">
    <source>
        <dbReference type="Pfam" id="PF14111"/>
    </source>
</evidence>
<dbReference type="InterPro" id="IPR025558">
    <property type="entry name" value="DUF4283"/>
</dbReference>
<dbReference type="Proteomes" id="UP001179952">
    <property type="component" value="Unassembled WGS sequence"/>
</dbReference>
<feature type="compositionally biased region" description="Polar residues" evidence="1">
    <location>
        <begin position="1"/>
        <end position="13"/>
    </location>
</feature>
<reference evidence="3" key="1">
    <citation type="journal article" date="2023" name="Nat. Commun.">
        <title>Diploid and tetraploid genomes of Acorus and the evolution of monocots.</title>
        <authorList>
            <person name="Ma L."/>
            <person name="Liu K.W."/>
            <person name="Li Z."/>
            <person name="Hsiao Y.Y."/>
            <person name="Qi Y."/>
            <person name="Fu T."/>
            <person name="Tang G.D."/>
            <person name="Zhang D."/>
            <person name="Sun W.H."/>
            <person name="Liu D.K."/>
            <person name="Li Y."/>
            <person name="Chen G.Z."/>
            <person name="Liu X.D."/>
            <person name="Liao X.Y."/>
            <person name="Jiang Y.T."/>
            <person name="Yu X."/>
            <person name="Hao Y."/>
            <person name="Huang J."/>
            <person name="Zhao X.W."/>
            <person name="Ke S."/>
            <person name="Chen Y.Y."/>
            <person name="Wu W.L."/>
            <person name="Hsu J.L."/>
            <person name="Lin Y.F."/>
            <person name="Huang M.D."/>
            <person name="Li C.Y."/>
            <person name="Huang L."/>
            <person name="Wang Z.W."/>
            <person name="Zhao X."/>
            <person name="Zhong W.Y."/>
            <person name="Peng D.H."/>
            <person name="Ahmad S."/>
            <person name="Lan S."/>
            <person name="Zhang J.S."/>
            <person name="Tsai W.C."/>
            <person name="Van de Peer Y."/>
            <person name="Liu Z.J."/>
        </authorList>
    </citation>
    <scope>NUCLEOTIDE SEQUENCE</scope>
    <source>
        <strain evidence="3">SCP</strain>
    </source>
</reference>
<accession>A0AAV9A6M2</accession>
<dbReference type="PANTHER" id="PTHR31286:SF180">
    <property type="entry name" value="OS10G0362600 PROTEIN"/>
    <property type="match status" value="1"/>
</dbReference>
<organism evidence="3 4">
    <name type="scientific">Acorus gramineus</name>
    <name type="common">Dwarf sweet flag</name>
    <dbReference type="NCBI Taxonomy" id="55184"/>
    <lineage>
        <taxon>Eukaryota</taxon>
        <taxon>Viridiplantae</taxon>
        <taxon>Streptophyta</taxon>
        <taxon>Embryophyta</taxon>
        <taxon>Tracheophyta</taxon>
        <taxon>Spermatophyta</taxon>
        <taxon>Magnoliopsida</taxon>
        <taxon>Liliopsida</taxon>
        <taxon>Acoraceae</taxon>
        <taxon>Acorus</taxon>
    </lineage>
</organism>
<evidence type="ECO:0000313" key="4">
    <source>
        <dbReference type="Proteomes" id="UP001179952"/>
    </source>
</evidence>
<sequence length="251" mass="28271">MGAQGINTSQATAKGNAPKAFTSAAQPKQKNYFKAPPALVAQTTRSWSDLFHGTSEDVRASSLTYTEPSMVDGVPVVEIDESDYESALDRWNLAVVGYVIGKTPIYTPFLQFFIKLWKPKGELKLFLKGNGFFIVKFFLEEDLRKVLEGGMWSMDNRPFIIQRWTPSVRMEQERLTSLPIWIKFPHLPVHLWTKECLGKLASVVGTTLYLDTATQRGISISFARICVEIEASKPFLTQSVSILNQVAERLF</sequence>
<reference evidence="3" key="2">
    <citation type="submission" date="2023-06" db="EMBL/GenBank/DDBJ databases">
        <authorList>
            <person name="Ma L."/>
            <person name="Liu K.-W."/>
            <person name="Li Z."/>
            <person name="Hsiao Y.-Y."/>
            <person name="Qi Y."/>
            <person name="Fu T."/>
            <person name="Tang G."/>
            <person name="Zhang D."/>
            <person name="Sun W.-H."/>
            <person name="Liu D.-K."/>
            <person name="Li Y."/>
            <person name="Chen G.-Z."/>
            <person name="Liu X.-D."/>
            <person name="Liao X.-Y."/>
            <person name="Jiang Y.-T."/>
            <person name="Yu X."/>
            <person name="Hao Y."/>
            <person name="Huang J."/>
            <person name="Zhao X.-W."/>
            <person name="Ke S."/>
            <person name="Chen Y.-Y."/>
            <person name="Wu W.-L."/>
            <person name="Hsu J.-L."/>
            <person name="Lin Y.-F."/>
            <person name="Huang M.-D."/>
            <person name="Li C.-Y."/>
            <person name="Huang L."/>
            <person name="Wang Z.-W."/>
            <person name="Zhao X."/>
            <person name="Zhong W.-Y."/>
            <person name="Peng D.-H."/>
            <person name="Ahmad S."/>
            <person name="Lan S."/>
            <person name="Zhang J.-S."/>
            <person name="Tsai W.-C."/>
            <person name="Van De Peer Y."/>
            <person name="Liu Z.-J."/>
        </authorList>
    </citation>
    <scope>NUCLEOTIDE SEQUENCE</scope>
    <source>
        <strain evidence="3">SCP</strain>
        <tissue evidence="3">Leaves</tissue>
    </source>
</reference>
<dbReference type="PANTHER" id="PTHR31286">
    <property type="entry name" value="GLYCINE-RICH CELL WALL STRUCTURAL PROTEIN 1.8-LIKE"/>
    <property type="match status" value="1"/>
</dbReference>
<dbReference type="AlphaFoldDB" id="A0AAV9A6M2"/>
<keyword evidence="4" id="KW-1185">Reference proteome</keyword>
<dbReference type="Pfam" id="PF14111">
    <property type="entry name" value="DUF4283"/>
    <property type="match status" value="1"/>
</dbReference>
<dbReference type="InterPro" id="IPR040256">
    <property type="entry name" value="At4g02000-like"/>
</dbReference>
<name>A0AAV9A6M2_ACOGR</name>
<gene>
    <name evidence="3" type="ORF">QJS04_geneDACA021421</name>
</gene>